<comment type="cofactor">
    <cofactor evidence="1">
        <name>Fe(2+)</name>
        <dbReference type="ChEBI" id="CHEBI:29033"/>
    </cofactor>
</comment>
<evidence type="ECO:0000256" key="6">
    <source>
        <dbReference type="ARBA" id="ARBA00023002"/>
    </source>
</evidence>
<dbReference type="GO" id="GO:0046872">
    <property type="term" value="F:metal ion binding"/>
    <property type="evidence" value="ECO:0007669"/>
    <property type="project" value="UniProtKB-KW"/>
</dbReference>
<dbReference type="GO" id="GO:0051213">
    <property type="term" value="F:dioxygenase activity"/>
    <property type="evidence" value="ECO:0007669"/>
    <property type="project" value="UniProtKB-KW"/>
</dbReference>
<keyword evidence="6" id="KW-0560">Oxidoreductase</keyword>
<keyword evidence="8" id="KW-0234">DNA repair</keyword>
<keyword evidence="3" id="KW-0227">DNA damage</keyword>
<keyword evidence="11" id="KW-1185">Reference proteome</keyword>
<dbReference type="InterPro" id="IPR037151">
    <property type="entry name" value="AlkB-like_sf"/>
</dbReference>
<dbReference type="GO" id="GO:0016787">
    <property type="term" value="F:hydrolase activity"/>
    <property type="evidence" value="ECO:0007669"/>
    <property type="project" value="UniProtKB-ARBA"/>
</dbReference>
<dbReference type="AlphaFoldDB" id="A0A1H7KJH8"/>
<dbReference type="PANTHER" id="PTHR31212">
    <property type="entry name" value="ALPHA-KETOGLUTARATE-DEPENDENT DIOXYGENASE ALKB HOMOLOG 3"/>
    <property type="match status" value="1"/>
</dbReference>
<reference evidence="10 11" key="1">
    <citation type="submission" date="2016-10" db="EMBL/GenBank/DDBJ databases">
        <authorList>
            <person name="de Groot N.N."/>
        </authorList>
    </citation>
    <scope>NUCLEOTIDE SEQUENCE [LARGE SCALE GENOMIC DNA]</scope>
    <source>
        <strain evidence="10 11">DSM 21039</strain>
    </source>
</reference>
<evidence type="ECO:0000256" key="3">
    <source>
        <dbReference type="ARBA" id="ARBA00022763"/>
    </source>
</evidence>
<dbReference type="Gene3D" id="2.60.120.590">
    <property type="entry name" value="Alpha-ketoglutarate-dependent dioxygenase AlkB-like"/>
    <property type="match status" value="1"/>
</dbReference>
<name>A0A1H7KJH8_9BACT</name>
<evidence type="ECO:0000256" key="4">
    <source>
        <dbReference type="ARBA" id="ARBA00022842"/>
    </source>
</evidence>
<accession>A0A1H7KJH8</accession>
<dbReference type="FunFam" id="2.60.120.590:FF:000004">
    <property type="entry name" value="DNA oxidative demethylase ALKBH2"/>
    <property type="match status" value="1"/>
</dbReference>
<keyword evidence="2" id="KW-0479">Metal-binding</keyword>
<dbReference type="Pfam" id="PF13532">
    <property type="entry name" value="2OG-FeII_Oxy_2"/>
    <property type="match status" value="1"/>
</dbReference>
<evidence type="ECO:0000256" key="2">
    <source>
        <dbReference type="ARBA" id="ARBA00022723"/>
    </source>
</evidence>
<feature type="domain" description="Fe2OG dioxygenase" evidence="9">
    <location>
        <begin position="120"/>
        <end position="218"/>
    </location>
</feature>
<evidence type="ECO:0000256" key="7">
    <source>
        <dbReference type="ARBA" id="ARBA00023004"/>
    </source>
</evidence>
<proteinExistence type="predicted"/>
<evidence type="ECO:0000256" key="1">
    <source>
        <dbReference type="ARBA" id="ARBA00001954"/>
    </source>
</evidence>
<dbReference type="STRING" id="573321.SAMN04488505_1011040"/>
<dbReference type="GO" id="GO:0140097">
    <property type="term" value="F:catalytic activity, acting on DNA"/>
    <property type="evidence" value="ECO:0007669"/>
    <property type="project" value="UniProtKB-ARBA"/>
</dbReference>
<dbReference type="GO" id="GO:0032451">
    <property type="term" value="F:demethylase activity"/>
    <property type="evidence" value="ECO:0007669"/>
    <property type="project" value="UniProtKB-ARBA"/>
</dbReference>
<evidence type="ECO:0000259" key="9">
    <source>
        <dbReference type="PROSITE" id="PS51471"/>
    </source>
</evidence>
<dbReference type="PROSITE" id="PS51471">
    <property type="entry name" value="FE2OG_OXY"/>
    <property type="match status" value="1"/>
</dbReference>
<evidence type="ECO:0000256" key="5">
    <source>
        <dbReference type="ARBA" id="ARBA00022964"/>
    </source>
</evidence>
<dbReference type="SUPFAM" id="SSF51197">
    <property type="entry name" value="Clavaminate synthase-like"/>
    <property type="match status" value="1"/>
</dbReference>
<sequence length="219" mass="25403">MDHRLWTFFYLYPMNQQLPMFSGEPSSHQVPLKDGLLEYYPQFFSTGEADTLFRELTQDIHWKQESMKMYGKTVLFPRLMAWHGDAGSAYAFSGTTYTPEPWTPALLQIKEKIEPPAGVHFNSVLLNLYRNGKDAMGWHADDEPELGANPVIASVNFGAARRFMLRYKQDHTLKYELELQHGSLLLMKGTLQHYWQHQVPKTARLLPSRINLTFRVINP</sequence>
<keyword evidence="4" id="KW-0460">Magnesium</keyword>
<dbReference type="InterPro" id="IPR005123">
    <property type="entry name" value="Oxoglu/Fe-dep_dioxygenase_dom"/>
</dbReference>
<dbReference type="PANTHER" id="PTHR31212:SF4">
    <property type="entry name" value="ALPHA-KETOGLUTARATE-DEPENDENT DIOXYGENASE ALKB HOMOLOG 3"/>
    <property type="match status" value="1"/>
</dbReference>
<dbReference type="Proteomes" id="UP000198984">
    <property type="component" value="Unassembled WGS sequence"/>
</dbReference>
<dbReference type="EMBL" id="FOBB01000001">
    <property type="protein sequence ID" value="SEK86922.1"/>
    <property type="molecule type" value="Genomic_DNA"/>
</dbReference>
<dbReference type="GO" id="GO:0006307">
    <property type="term" value="P:DNA alkylation repair"/>
    <property type="evidence" value="ECO:0007669"/>
    <property type="project" value="InterPro"/>
</dbReference>
<evidence type="ECO:0000313" key="10">
    <source>
        <dbReference type="EMBL" id="SEK86922.1"/>
    </source>
</evidence>
<keyword evidence="5 10" id="KW-0223">Dioxygenase</keyword>
<evidence type="ECO:0000313" key="11">
    <source>
        <dbReference type="Proteomes" id="UP000198984"/>
    </source>
</evidence>
<keyword evidence="7" id="KW-0408">Iron</keyword>
<dbReference type="InterPro" id="IPR027450">
    <property type="entry name" value="AlkB-like"/>
</dbReference>
<organism evidence="10 11">
    <name type="scientific">Chitinophaga rupis</name>
    <dbReference type="NCBI Taxonomy" id="573321"/>
    <lineage>
        <taxon>Bacteria</taxon>
        <taxon>Pseudomonadati</taxon>
        <taxon>Bacteroidota</taxon>
        <taxon>Chitinophagia</taxon>
        <taxon>Chitinophagales</taxon>
        <taxon>Chitinophagaceae</taxon>
        <taxon>Chitinophaga</taxon>
    </lineage>
</organism>
<protein>
    <submittedName>
        <fullName evidence="10">Alkylated DNA repair dioxygenase AlkB</fullName>
    </submittedName>
</protein>
<dbReference type="InterPro" id="IPR032854">
    <property type="entry name" value="ALKBH3"/>
</dbReference>
<evidence type="ECO:0000256" key="8">
    <source>
        <dbReference type="ARBA" id="ARBA00023204"/>
    </source>
</evidence>
<dbReference type="GO" id="GO:0016705">
    <property type="term" value="F:oxidoreductase activity, acting on paired donors, with incorporation or reduction of molecular oxygen"/>
    <property type="evidence" value="ECO:0007669"/>
    <property type="project" value="UniProtKB-ARBA"/>
</dbReference>
<gene>
    <name evidence="10" type="ORF">SAMN04488505_1011040</name>
</gene>